<evidence type="ECO:0000313" key="20">
    <source>
        <dbReference type="EnsemblMetazoa" id="SMAR009650-PA"/>
    </source>
</evidence>
<evidence type="ECO:0000256" key="10">
    <source>
        <dbReference type="ARBA" id="ARBA00023136"/>
    </source>
</evidence>
<dbReference type="InterPro" id="IPR041765">
    <property type="entry name" value="FZ4_CRD"/>
</dbReference>
<dbReference type="EMBL" id="JH431934">
    <property type="status" value="NOT_ANNOTATED_CDS"/>
    <property type="molecule type" value="Genomic_DNA"/>
</dbReference>
<dbReference type="GO" id="GO:0005615">
    <property type="term" value="C:extracellular space"/>
    <property type="evidence" value="ECO:0007669"/>
    <property type="project" value="TreeGrafter"/>
</dbReference>
<feature type="transmembrane region" description="Helical" evidence="16">
    <location>
        <begin position="397"/>
        <end position="417"/>
    </location>
</feature>
<evidence type="ECO:0000259" key="18">
    <source>
        <dbReference type="PROSITE" id="PS50038"/>
    </source>
</evidence>
<evidence type="ECO:0000256" key="12">
    <source>
        <dbReference type="ARBA" id="ARBA00023170"/>
    </source>
</evidence>
<evidence type="ECO:0000256" key="4">
    <source>
        <dbReference type="ARBA" id="ARBA00022473"/>
    </source>
</evidence>
<evidence type="ECO:0000256" key="16">
    <source>
        <dbReference type="SAM" id="Phobius"/>
    </source>
</evidence>
<feature type="disulfide bond" evidence="15">
    <location>
        <begin position="98"/>
        <end position="139"/>
    </location>
</feature>
<evidence type="ECO:0000256" key="2">
    <source>
        <dbReference type="ARBA" id="ARBA00008077"/>
    </source>
</evidence>
<dbReference type="EnsemblMetazoa" id="SMAR009650-RA">
    <property type="protein sequence ID" value="SMAR009650-PA"/>
    <property type="gene ID" value="SMAR009650"/>
</dbReference>
<feature type="signal peptide" evidence="17">
    <location>
        <begin position="1"/>
        <end position="21"/>
    </location>
</feature>
<dbReference type="InterPro" id="IPR000539">
    <property type="entry name" value="Frizzled/Smoothened_7TM"/>
</dbReference>
<dbReference type="PROSITE" id="PS50261">
    <property type="entry name" value="G_PROTEIN_RECEP_F2_4"/>
    <property type="match status" value="1"/>
</dbReference>
<keyword evidence="10 16" id="KW-0472">Membrane</keyword>
<evidence type="ECO:0000256" key="3">
    <source>
        <dbReference type="ARBA" id="ARBA00018149"/>
    </source>
</evidence>
<keyword evidence="14" id="KW-0807">Transducer</keyword>
<comment type="subcellular location">
    <subcellularLocation>
        <location evidence="1">Membrane</location>
        <topology evidence="1">Multi-pass membrane protein</topology>
    </subcellularLocation>
</comment>
<dbReference type="InterPro" id="IPR020067">
    <property type="entry name" value="Frizzled_dom"/>
</dbReference>
<evidence type="ECO:0000313" key="21">
    <source>
        <dbReference type="Proteomes" id="UP000014500"/>
    </source>
</evidence>
<dbReference type="InterPro" id="IPR015526">
    <property type="entry name" value="Frizzled/SFRP"/>
</dbReference>
<evidence type="ECO:0000256" key="17">
    <source>
        <dbReference type="SAM" id="SignalP"/>
    </source>
</evidence>
<dbReference type="SUPFAM" id="SSF63501">
    <property type="entry name" value="Frizzled cysteine-rich domain"/>
    <property type="match status" value="1"/>
</dbReference>
<dbReference type="PhylomeDB" id="T1J7J7"/>
<keyword evidence="21" id="KW-1185">Reference proteome</keyword>
<keyword evidence="11 15" id="KW-1015">Disulfide bond</keyword>
<sequence length="557" mass="63305">MCSNNIMFLIITIITLDLTSALPPSCDPIRIEMCRGLGYNVTSMPNLVGHELQQDAEMQLQTFSPLVQYGCSSQLRLFLCSVYVPMCTDKVPMPIGPCRSLCEVVRSRCQPVLQEFGFPWPSALNCSQFPPENNQHHMCMVGPGEESPERDPFFPPYGGRNRPYGGRQRNGHVQHYPTKPPDSLLPIQDPCLQYKNGEMYVYVNRTERCVPMCHANVLFRSEDKQFAQVWVAVWAILCYVTTFITVITFLIDSSRFKFPEKPIIFIAITYNLYSVGHLVRFVAGREDIACLAADVRGSQVLVQEGLSNTNCVIVFLLLYYFGMASCVWWVILSLTWYLTQGLNWSHESIERHSSVFHVFAWGLPAAQTIAALVMRVVDADELTATCYVGQQSTLSLFIFVLVPQFVYLIFGAGFILVGFLRTRYQQRKLSISSKAEVFLFRVGIFSFLYMIPAVCVFGTNIYEYMNRENWLSVGTMSQPNLEVFMLKIFMTLVLGITSGMWIWSKKTVDTWQRLGNRILHRKQPTPSFLLPAPGKHVIVLDPRLKMPLVKNGSETAV</sequence>
<keyword evidence="5" id="KW-0879">Wnt signaling pathway</keyword>
<reference evidence="20" key="2">
    <citation type="submission" date="2015-02" db="UniProtKB">
        <authorList>
            <consortium name="EnsemblMetazoa"/>
        </authorList>
    </citation>
    <scope>IDENTIFICATION</scope>
</reference>
<dbReference type="eggNOG" id="KOG3577">
    <property type="taxonomic scope" value="Eukaryota"/>
</dbReference>
<keyword evidence="13" id="KW-0325">Glycoprotein</keyword>
<dbReference type="Pfam" id="PF01534">
    <property type="entry name" value="Frizzled"/>
    <property type="match status" value="1"/>
</dbReference>
<feature type="disulfide bond" evidence="15">
    <location>
        <begin position="26"/>
        <end position="87"/>
    </location>
</feature>
<dbReference type="Pfam" id="PF01392">
    <property type="entry name" value="Fz"/>
    <property type="match status" value="1"/>
</dbReference>
<feature type="disulfide bond" evidence="15">
    <location>
        <begin position="34"/>
        <end position="80"/>
    </location>
</feature>
<dbReference type="SMART" id="SM01330">
    <property type="entry name" value="Frizzled"/>
    <property type="match status" value="1"/>
</dbReference>
<comment type="similarity">
    <text evidence="2">Belongs to the G-protein coupled receptor Fz/Smo family.</text>
</comment>
<keyword evidence="6 16" id="KW-0812">Transmembrane</keyword>
<dbReference type="HOGENOM" id="CLU_007873_2_1_1"/>
<feature type="chain" id="PRO_5005712220" description="Frizzled-4" evidence="17">
    <location>
        <begin position="22"/>
        <end position="557"/>
    </location>
</feature>
<evidence type="ECO:0000256" key="6">
    <source>
        <dbReference type="ARBA" id="ARBA00022692"/>
    </source>
</evidence>
<dbReference type="GO" id="GO:0035567">
    <property type="term" value="P:non-canonical Wnt signaling pathway"/>
    <property type="evidence" value="ECO:0007669"/>
    <property type="project" value="TreeGrafter"/>
</dbReference>
<dbReference type="Gene3D" id="1.20.1070.10">
    <property type="entry name" value="Rhodopsin 7-helix transmembrane proteins"/>
    <property type="match status" value="1"/>
</dbReference>
<dbReference type="PRINTS" id="PR00489">
    <property type="entry name" value="FRIZZLED"/>
</dbReference>
<dbReference type="FunFam" id="1.10.2000.10:FF:000008">
    <property type="entry name" value="Frizzled receptor 4"/>
    <property type="match status" value="1"/>
</dbReference>
<evidence type="ECO:0000256" key="13">
    <source>
        <dbReference type="ARBA" id="ARBA00023180"/>
    </source>
</evidence>
<dbReference type="Gene3D" id="1.10.2000.10">
    <property type="entry name" value="Frizzled cysteine-rich domain"/>
    <property type="match status" value="1"/>
</dbReference>
<keyword evidence="12" id="KW-0675">Receptor</keyword>
<dbReference type="InterPro" id="IPR017981">
    <property type="entry name" value="GPCR_2-like_7TM"/>
</dbReference>
<dbReference type="PROSITE" id="PS50038">
    <property type="entry name" value="FZ"/>
    <property type="match status" value="1"/>
</dbReference>
<dbReference type="PANTHER" id="PTHR11309:SF99">
    <property type="entry name" value="FRIZZLED-4"/>
    <property type="match status" value="1"/>
</dbReference>
<dbReference type="OMA" id="CHNMVTI"/>
<feature type="transmembrane region" description="Helical" evidence="16">
    <location>
        <begin position="484"/>
        <end position="503"/>
    </location>
</feature>
<evidence type="ECO:0000256" key="8">
    <source>
        <dbReference type="ARBA" id="ARBA00022989"/>
    </source>
</evidence>
<accession>T1J7J7</accession>
<organism evidence="20 21">
    <name type="scientific">Strigamia maritima</name>
    <name type="common">European centipede</name>
    <name type="synonym">Geophilus maritimus</name>
    <dbReference type="NCBI Taxonomy" id="126957"/>
    <lineage>
        <taxon>Eukaryota</taxon>
        <taxon>Metazoa</taxon>
        <taxon>Ecdysozoa</taxon>
        <taxon>Arthropoda</taxon>
        <taxon>Myriapoda</taxon>
        <taxon>Chilopoda</taxon>
        <taxon>Pleurostigmophora</taxon>
        <taxon>Geophilomorpha</taxon>
        <taxon>Linotaeniidae</taxon>
        <taxon>Strigamia</taxon>
    </lineage>
</organism>
<dbReference type="InterPro" id="IPR036790">
    <property type="entry name" value="Frizzled_dom_sf"/>
</dbReference>
<feature type="domain" description="FZ" evidence="18">
    <location>
        <begin position="26"/>
        <end position="142"/>
    </location>
</feature>
<evidence type="ECO:0000256" key="11">
    <source>
        <dbReference type="ARBA" id="ARBA00023157"/>
    </source>
</evidence>
<dbReference type="STRING" id="126957.T1J7J7"/>
<dbReference type="AlphaFoldDB" id="T1J7J7"/>
<feature type="domain" description="G-protein coupled receptors family 2 profile 2" evidence="19">
    <location>
        <begin position="227"/>
        <end position="510"/>
    </location>
</feature>
<keyword evidence="9" id="KW-0297">G-protein coupled receptor</keyword>
<dbReference type="CDD" id="cd07448">
    <property type="entry name" value="CRD_FZ4"/>
    <property type="match status" value="1"/>
</dbReference>
<dbReference type="SMART" id="SM00063">
    <property type="entry name" value="FRI"/>
    <property type="match status" value="1"/>
</dbReference>
<evidence type="ECO:0000256" key="7">
    <source>
        <dbReference type="ARBA" id="ARBA00022729"/>
    </source>
</evidence>
<evidence type="ECO:0000256" key="14">
    <source>
        <dbReference type="ARBA" id="ARBA00023224"/>
    </source>
</evidence>
<dbReference type="GO" id="GO:0016020">
    <property type="term" value="C:membrane"/>
    <property type="evidence" value="ECO:0007669"/>
    <property type="project" value="UniProtKB-SubCell"/>
</dbReference>
<dbReference type="Proteomes" id="UP000014500">
    <property type="component" value="Unassembled WGS sequence"/>
</dbReference>
<feature type="transmembrane region" description="Helical" evidence="16">
    <location>
        <begin position="312"/>
        <end position="338"/>
    </location>
</feature>
<proteinExistence type="inferred from homology"/>
<evidence type="ECO:0000256" key="1">
    <source>
        <dbReference type="ARBA" id="ARBA00004141"/>
    </source>
</evidence>
<evidence type="ECO:0000256" key="9">
    <source>
        <dbReference type="ARBA" id="ARBA00023040"/>
    </source>
</evidence>
<evidence type="ECO:0000259" key="19">
    <source>
        <dbReference type="PROSITE" id="PS50261"/>
    </source>
</evidence>
<feature type="transmembrane region" description="Helical" evidence="16">
    <location>
        <begin position="358"/>
        <end position="377"/>
    </location>
</feature>
<feature type="disulfide bond" evidence="15">
    <location>
        <begin position="71"/>
        <end position="109"/>
    </location>
</feature>
<reference evidence="21" key="1">
    <citation type="submission" date="2011-05" db="EMBL/GenBank/DDBJ databases">
        <authorList>
            <person name="Richards S.R."/>
            <person name="Qu J."/>
            <person name="Jiang H."/>
            <person name="Jhangiani S.N."/>
            <person name="Agravi P."/>
            <person name="Goodspeed R."/>
            <person name="Gross S."/>
            <person name="Mandapat C."/>
            <person name="Jackson L."/>
            <person name="Mathew T."/>
            <person name="Pu L."/>
            <person name="Thornton R."/>
            <person name="Saada N."/>
            <person name="Wilczek-Boney K.B."/>
            <person name="Lee S."/>
            <person name="Kovar C."/>
            <person name="Wu Y."/>
            <person name="Scherer S.E."/>
            <person name="Worley K.C."/>
            <person name="Muzny D.M."/>
            <person name="Gibbs R."/>
        </authorList>
    </citation>
    <scope>NUCLEOTIDE SEQUENCE</scope>
    <source>
        <strain evidence="21">Brora</strain>
    </source>
</reference>
<dbReference type="GO" id="GO:0004930">
    <property type="term" value="F:G protein-coupled receptor activity"/>
    <property type="evidence" value="ECO:0007669"/>
    <property type="project" value="UniProtKB-KW"/>
</dbReference>
<protein>
    <recommendedName>
        <fullName evidence="3">Frizzled-4</fullName>
    </recommendedName>
</protein>
<feature type="transmembrane region" description="Helical" evidence="16">
    <location>
        <begin position="438"/>
        <end position="464"/>
    </location>
</feature>
<keyword evidence="7 17" id="KW-0732">Signal</keyword>
<dbReference type="PANTHER" id="PTHR11309">
    <property type="entry name" value="FRIZZLED"/>
    <property type="match status" value="1"/>
</dbReference>
<feature type="disulfide bond" evidence="15">
    <location>
        <begin position="102"/>
        <end position="126"/>
    </location>
</feature>
<name>T1J7J7_STRMM</name>
<dbReference type="GO" id="GO:0060070">
    <property type="term" value="P:canonical Wnt signaling pathway"/>
    <property type="evidence" value="ECO:0007669"/>
    <property type="project" value="TreeGrafter"/>
</dbReference>
<evidence type="ECO:0000256" key="5">
    <source>
        <dbReference type="ARBA" id="ARBA00022687"/>
    </source>
</evidence>
<evidence type="ECO:0000256" key="15">
    <source>
        <dbReference type="PROSITE-ProRule" id="PRU00090"/>
    </source>
</evidence>
<keyword evidence="8 16" id="KW-1133">Transmembrane helix</keyword>
<feature type="transmembrane region" description="Helical" evidence="16">
    <location>
        <begin position="263"/>
        <end position="283"/>
    </location>
</feature>
<keyword evidence="4" id="KW-0217">Developmental protein</keyword>
<dbReference type="GO" id="GO:0017147">
    <property type="term" value="F:Wnt-protein binding"/>
    <property type="evidence" value="ECO:0007669"/>
    <property type="project" value="TreeGrafter"/>
</dbReference>
<feature type="transmembrane region" description="Helical" evidence="16">
    <location>
        <begin position="229"/>
        <end position="251"/>
    </location>
</feature>